<feature type="non-terminal residue" evidence="2">
    <location>
        <position position="182"/>
    </location>
</feature>
<feature type="region of interest" description="Disordered" evidence="1">
    <location>
        <begin position="1"/>
        <end position="81"/>
    </location>
</feature>
<sequence length="182" mass="19311">MATVIDLTADDHDQGAVIVTEPLPGEPISDSDSGVEEVPLAQMIRKRHQHPSSSSDSSSDGGAPSEPESDEDAPMVQALKRKYAAIENRMAPPSAVNGMTVSPDRVLSPVKHHLAGIADEHDIIRVCNAMAKTIRPGPIRSSQSAIAEAAPPPPPIRAPATTAPSWVPKPQSKKNRLKQFAL</sequence>
<name>A0A0H5RA22_9EUKA</name>
<dbReference type="AlphaFoldDB" id="A0A0H5RA22"/>
<evidence type="ECO:0000256" key="1">
    <source>
        <dbReference type="SAM" id="MobiDB-lite"/>
    </source>
</evidence>
<evidence type="ECO:0000313" key="2">
    <source>
        <dbReference type="EMBL" id="CRZ10990.1"/>
    </source>
</evidence>
<dbReference type="EMBL" id="HACM01010548">
    <property type="protein sequence ID" value="CRZ10990.1"/>
    <property type="molecule type" value="Transcribed_RNA"/>
</dbReference>
<protein>
    <submittedName>
        <fullName evidence="2">Uncharacterized protein</fullName>
    </submittedName>
</protein>
<feature type="compositionally biased region" description="Low complexity" evidence="1">
    <location>
        <begin position="52"/>
        <end position="66"/>
    </location>
</feature>
<feature type="region of interest" description="Disordered" evidence="1">
    <location>
        <begin position="138"/>
        <end position="182"/>
    </location>
</feature>
<reference evidence="2" key="1">
    <citation type="submission" date="2015-04" db="EMBL/GenBank/DDBJ databases">
        <title>The genome sequence of the plant pathogenic Rhizarian Plasmodiophora brassicae reveals insights in its biotrophic life cycle and the origin of chitin synthesis.</title>
        <authorList>
            <person name="Schwelm A."/>
            <person name="Fogelqvist J."/>
            <person name="Knaust A."/>
            <person name="Julke S."/>
            <person name="Lilja T."/>
            <person name="Dhandapani V."/>
            <person name="Bonilla-Rosso G."/>
            <person name="Karlsson M."/>
            <person name="Shevchenko A."/>
            <person name="Choi S.R."/>
            <person name="Kim H.G."/>
            <person name="Park J.Y."/>
            <person name="Lim Y.P."/>
            <person name="Ludwig-Muller J."/>
            <person name="Dixelius C."/>
        </authorList>
    </citation>
    <scope>NUCLEOTIDE SEQUENCE</scope>
    <source>
        <tissue evidence="2">Potato root galls</tissue>
    </source>
</reference>
<feature type="compositionally biased region" description="Basic residues" evidence="1">
    <location>
        <begin position="171"/>
        <end position="182"/>
    </location>
</feature>
<organism evidence="2">
    <name type="scientific">Spongospora subterranea</name>
    <dbReference type="NCBI Taxonomy" id="70186"/>
    <lineage>
        <taxon>Eukaryota</taxon>
        <taxon>Sar</taxon>
        <taxon>Rhizaria</taxon>
        <taxon>Endomyxa</taxon>
        <taxon>Phytomyxea</taxon>
        <taxon>Plasmodiophorida</taxon>
        <taxon>Plasmodiophoridae</taxon>
        <taxon>Spongospora</taxon>
    </lineage>
</organism>
<accession>A0A0H5RA22</accession>
<proteinExistence type="predicted"/>